<dbReference type="EC" id="2.7.13.3" evidence="2"/>
<protein>
    <recommendedName>
        <fullName evidence="2">histidine kinase</fullName>
        <ecNumber evidence="2">2.7.13.3</ecNumber>
    </recommendedName>
</protein>
<keyword evidence="4" id="KW-0808">Transferase</keyword>
<dbReference type="AlphaFoldDB" id="A0A7L5E2Y3"/>
<dbReference type="InterPro" id="IPR036097">
    <property type="entry name" value="HisK_dim/P_sf"/>
</dbReference>
<dbReference type="Pfam" id="PF02518">
    <property type="entry name" value="HATPase_c"/>
    <property type="match status" value="1"/>
</dbReference>
<feature type="domain" description="Histidine kinase" evidence="7">
    <location>
        <begin position="181"/>
        <end position="402"/>
    </location>
</feature>
<feature type="coiled-coil region" evidence="6">
    <location>
        <begin position="158"/>
        <end position="185"/>
    </location>
</feature>
<dbReference type="InterPro" id="IPR003661">
    <property type="entry name" value="HisK_dim/P_dom"/>
</dbReference>
<dbReference type="PRINTS" id="PR00344">
    <property type="entry name" value="BCTRLSENSOR"/>
</dbReference>
<dbReference type="InterPro" id="IPR036890">
    <property type="entry name" value="HATPase_C_sf"/>
</dbReference>
<dbReference type="Gene3D" id="3.30.450.40">
    <property type="match status" value="1"/>
</dbReference>
<dbReference type="CDD" id="cd00082">
    <property type="entry name" value="HisKA"/>
    <property type="match status" value="1"/>
</dbReference>
<dbReference type="InterPro" id="IPR004358">
    <property type="entry name" value="Sig_transdc_His_kin-like_C"/>
</dbReference>
<dbReference type="InterPro" id="IPR029016">
    <property type="entry name" value="GAF-like_dom_sf"/>
</dbReference>
<dbReference type="SMART" id="SM00065">
    <property type="entry name" value="GAF"/>
    <property type="match status" value="1"/>
</dbReference>
<dbReference type="InterPro" id="IPR003594">
    <property type="entry name" value="HATPase_dom"/>
</dbReference>
<evidence type="ECO:0000256" key="1">
    <source>
        <dbReference type="ARBA" id="ARBA00000085"/>
    </source>
</evidence>
<evidence type="ECO:0000256" key="4">
    <source>
        <dbReference type="ARBA" id="ARBA00022679"/>
    </source>
</evidence>
<evidence type="ECO:0000256" key="2">
    <source>
        <dbReference type="ARBA" id="ARBA00012438"/>
    </source>
</evidence>
<keyword evidence="9" id="KW-1185">Reference proteome</keyword>
<dbReference type="SUPFAM" id="SSF55874">
    <property type="entry name" value="ATPase domain of HSP90 chaperone/DNA topoisomerase II/histidine kinase"/>
    <property type="match status" value="1"/>
</dbReference>
<dbReference type="Gene3D" id="3.30.565.10">
    <property type="entry name" value="Histidine kinase-like ATPase, C-terminal domain"/>
    <property type="match status" value="1"/>
</dbReference>
<dbReference type="Pfam" id="PF01590">
    <property type="entry name" value="GAF"/>
    <property type="match status" value="1"/>
</dbReference>
<reference evidence="8 9" key="1">
    <citation type="submission" date="2020-04" db="EMBL/GenBank/DDBJ databases">
        <title>Genome sequencing of novel species.</title>
        <authorList>
            <person name="Heo J."/>
            <person name="Kim S.-J."/>
            <person name="Kim J.-S."/>
            <person name="Hong S.-B."/>
            <person name="Kwon S.-W."/>
        </authorList>
    </citation>
    <scope>NUCLEOTIDE SEQUENCE [LARGE SCALE GENOMIC DNA]</scope>
    <source>
        <strain evidence="8 9">F39-2</strain>
    </source>
</reference>
<dbReference type="SMART" id="SM00387">
    <property type="entry name" value="HATPase_c"/>
    <property type="match status" value="1"/>
</dbReference>
<dbReference type="SUPFAM" id="SSF55781">
    <property type="entry name" value="GAF domain-like"/>
    <property type="match status" value="1"/>
</dbReference>
<organism evidence="8 9">
    <name type="scientific">Mucilaginibacter robiniae</name>
    <dbReference type="NCBI Taxonomy" id="2728022"/>
    <lineage>
        <taxon>Bacteria</taxon>
        <taxon>Pseudomonadati</taxon>
        <taxon>Bacteroidota</taxon>
        <taxon>Sphingobacteriia</taxon>
        <taxon>Sphingobacteriales</taxon>
        <taxon>Sphingobacteriaceae</taxon>
        <taxon>Mucilaginibacter</taxon>
    </lineage>
</organism>
<dbReference type="GO" id="GO:0000155">
    <property type="term" value="F:phosphorelay sensor kinase activity"/>
    <property type="evidence" value="ECO:0007669"/>
    <property type="project" value="InterPro"/>
</dbReference>
<evidence type="ECO:0000256" key="5">
    <source>
        <dbReference type="ARBA" id="ARBA00022777"/>
    </source>
</evidence>
<dbReference type="RefSeq" id="WP_169610181.1">
    <property type="nucleotide sequence ID" value="NZ_CP051682.1"/>
</dbReference>
<name>A0A7L5E2Y3_9SPHI</name>
<evidence type="ECO:0000313" key="8">
    <source>
        <dbReference type="EMBL" id="QJD97740.1"/>
    </source>
</evidence>
<evidence type="ECO:0000256" key="3">
    <source>
        <dbReference type="ARBA" id="ARBA00022553"/>
    </source>
</evidence>
<evidence type="ECO:0000313" key="9">
    <source>
        <dbReference type="Proteomes" id="UP000503278"/>
    </source>
</evidence>
<keyword evidence="3" id="KW-0597">Phosphoprotein</keyword>
<dbReference type="InterPro" id="IPR003018">
    <property type="entry name" value="GAF"/>
</dbReference>
<dbReference type="PANTHER" id="PTHR43047">
    <property type="entry name" value="TWO-COMPONENT HISTIDINE PROTEIN KINASE"/>
    <property type="match status" value="1"/>
</dbReference>
<dbReference type="KEGG" id="mrob:HH214_18600"/>
<dbReference type="Pfam" id="PF00512">
    <property type="entry name" value="HisKA"/>
    <property type="match status" value="1"/>
</dbReference>
<keyword evidence="6" id="KW-0175">Coiled coil</keyword>
<comment type="catalytic activity">
    <reaction evidence="1">
        <text>ATP + protein L-histidine = ADP + protein N-phospho-L-histidine.</text>
        <dbReference type="EC" id="2.7.13.3"/>
    </reaction>
</comment>
<dbReference type="Proteomes" id="UP000503278">
    <property type="component" value="Chromosome"/>
</dbReference>
<evidence type="ECO:0000256" key="6">
    <source>
        <dbReference type="SAM" id="Coils"/>
    </source>
</evidence>
<dbReference type="PROSITE" id="PS50109">
    <property type="entry name" value="HIS_KIN"/>
    <property type="match status" value="1"/>
</dbReference>
<dbReference type="PANTHER" id="PTHR43047:SF72">
    <property type="entry name" value="OSMOSENSING HISTIDINE PROTEIN KINASE SLN1"/>
    <property type="match status" value="1"/>
</dbReference>
<dbReference type="GO" id="GO:0005886">
    <property type="term" value="C:plasma membrane"/>
    <property type="evidence" value="ECO:0007669"/>
    <property type="project" value="TreeGrafter"/>
</dbReference>
<keyword evidence="5 8" id="KW-0418">Kinase</keyword>
<sequence length="402" mass="44811">MISNTKWVDNDEFGRLVALSEYDLDYNVLQSKFEDLTRLASMIAGTEISLVNLLDAYNQWTIAQQGAHLEHMAREKSVCQYTIQQEQEFEVRHLSTDLRFNKRDYVTQTGLDYYYGIPLTTEQGYHIGALCVLDKENKVLTVAQKQMLQLIGKEIISRLESIKQLERLETQNRQLVNAKKILAHDIRGPIAGIIGLAQVASTDDEATSTEEIQEYFKLIKESGESVLELAAEILEQDAKTGDAIKSLPHMISLVGLKEKLTQLFAPRLKEKGLNFFVKLSPLTAAVTFPKNKLQQVIGNLISNAIKFTSIGGTITLDLNLLKVHNQNHLEVRVTDTGVGMEKDKVQAILSGTSESTEGTGGEVGYGLGLKLVKQLIEESNGILYVNSIIGQGTVFRFVIPLR</sequence>
<proteinExistence type="predicted"/>
<evidence type="ECO:0000259" key="7">
    <source>
        <dbReference type="PROSITE" id="PS50109"/>
    </source>
</evidence>
<dbReference type="InterPro" id="IPR005467">
    <property type="entry name" value="His_kinase_dom"/>
</dbReference>
<dbReference type="SUPFAM" id="SSF47384">
    <property type="entry name" value="Homodimeric domain of signal transducing histidine kinase"/>
    <property type="match status" value="1"/>
</dbReference>
<dbReference type="GO" id="GO:0009927">
    <property type="term" value="F:histidine phosphotransfer kinase activity"/>
    <property type="evidence" value="ECO:0007669"/>
    <property type="project" value="TreeGrafter"/>
</dbReference>
<accession>A0A7L5E2Y3</accession>
<dbReference type="Gene3D" id="1.10.287.130">
    <property type="match status" value="1"/>
</dbReference>
<dbReference type="EMBL" id="CP051682">
    <property type="protein sequence ID" value="QJD97740.1"/>
    <property type="molecule type" value="Genomic_DNA"/>
</dbReference>
<gene>
    <name evidence="8" type="ORF">HH214_18600</name>
</gene>